<proteinExistence type="predicted"/>
<dbReference type="OrthoDB" id="5416097at2759"/>
<evidence type="ECO:0000313" key="2">
    <source>
        <dbReference type="Proteomes" id="UP000631181"/>
    </source>
</evidence>
<name>A0A8J8WL43_9EURO</name>
<protein>
    <submittedName>
        <fullName evidence="1">Uncharacterized protein</fullName>
    </submittedName>
</protein>
<dbReference type="AlphaFoldDB" id="A0A8J8WL43"/>
<organism evidence="1 2">
    <name type="scientific">Penicillium ucsense</name>
    <dbReference type="NCBI Taxonomy" id="2839758"/>
    <lineage>
        <taxon>Eukaryota</taxon>
        <taxon>Fungi</taxon>
        <taxon>Dikarya</taxon>
        <taxon>Ascomycota</taxon>
        <taxon>Pezizomycotina</taxon>
        <taxon>Eurotiomycetes</taxon>
        <taxon>Eurotiomycetidae</taxon>
        <taxon>Eurotiales</taxon>
        <taxon>Aspergillaceae</taxon>
        <taxon>Penicillium</taxon>
    </lineage>
</organism>
<reference evidence="1" key="1">
    <citation type="journal article" date="2020" name="Front. Microbiol.">
        <title>Gene regulatory networks of Penicillium echinulatum 2HH and Penicillium oxalicum 114-2 inferred by a computational biology approach.</title>
        <authorList>
            <person name="Lenz A.R."/>
            <person name="Galan-Vasquez E."/>
            <person name="Balbinot E."/>
            <person name="De Abreu F.P."/>
            <person name="De Oliveira N.S."/>
            <person name="Da Rosa L.O."/>
            <person name="De Avila E Silva S."/>
            <person name="Camassola M."/>
            <person name="Dillon A.J.P."/>
            <person name="Perez-Rueda E."/>
        </authorList>
    </citation>
    <scope>NUCLEOTIDE SEQUENCE</scope>
    <source>
        <strain evidence="1">S1M29</strain>
    </source>
</reference>
<sequence>MDTVHVFSEFEDAERQQLIGRLLELDDTVSSVTRTSLFALWFSDMSVLRRAVEPDAEEFRWALRLAMDIPSDHAGIWAGNKISAQNEPTLENGKLRRVHPEDAACSTQAIEGPMMLGACIQRSNDIKNLLRLS</sequence>
<gene>
    <name evidence="1" type="ORF">PECM_002581</name>
</gene>
<dbReference type="EMBL" id="WIWV01000017">
    <property type="protein sequence ID" value="KAF7718204.1"/>
    <property type="molecule type" value="Genomic_DNA"/>
</dbReference>
<accession>A0A8J8WL43</accession>
<keyword evidence="2" id="KW-1185">Reference proteome</keyword>
<evidence type="ECO:0000313" key="1">
    <source>
        <dbReference type="EMBL" id="KAF7718204.1"/>
    </source>
</evidence>
<dbReference type="Proteomes" id="UP000631181">
    <property type="component" value="Unassembled WGS sequence"/>
</dbReference>
<comment type="caution">
    <text evidence="1">The sequence shown here is derived from an EMBL/GenBank/DDBJ whole genome shotgun (WGS) entry which is preliminary data.</text>
</comment>